<name>N6ZLI6_9RHOO</name>
<reference evidence="1 2" key="1">
    <citation type="submission" date="2012-09" db="EMBL/GenBank/DDBJ databases">
        <title>Draft Genome Sequences of 6 Strains from Genus Thauera.</title>
        <authorList>
            <person name="Liu B."/>
            <person name="Shapleigh J.P."/>
            <person name="Frostegard A.H."/>
        </authorList>
    </citation>
    <scope>NUCLEOTIDE SEQUENCE [LARGE SCALE GENOMIC DNA]</scope>
    <source>
        <strain evidence="1 2">B4P</strain>
    </source>
</reference>
<evidence type="ECO:0000313" key="2">
    <source>
        <dbReference type="Proteomes" id="UP000013047"/>
    </source>
</evidence>
<dbReference type="EMBL" id="AMXF01000226">
    <property type="protein sequence ID" value="ENO95392.1"/>
    <property type="molecule type" value="Genomic_DNA"/>
</dbReference>
<proteinExistence type="predicted"/>
<accession>N6ZLI6</accession>
<dbReference type="AlphaFoldDB" id="N6ZLI6"/>
<feature type="non-terminal residue" evidence="1">
    <location>
        <position position="160"/>
    </location>
</feature>
<gene>
    <name evidence="1" type="ORF">C667_19213</name>
</gene>
<keyword evidence="2" id="KW-1185">Reference proteome</keyword>
<dbReference type="OrthoDB" id="8527419at2"/>
<evidence type="ECO:0000313" key="1">
    <source>
        <dbReference type="EMBL" id="ENO95392.1"/>
    </source>
</evidence>
<organism evidence="1 2">
    <name type="scientific">Thauera phenylacetica B4P</name>
    <dbReference type="NCBI Taxonomy" id="1234382"/>
    <lineage>
        <taxon>Bacteria</taxon>
        <taxon>Pseudomonadati</taxon>
        <taxon>Pseudomonadota</taxon>
        <taxon>Betaproteobacteria</taxon>
        <taxon>Rhodocyclales</taxon>
        <taxon>Zoogloeaceae</taxon>
        <taxon>Thauera</taxon>
    </lineage>
</organism>
<dbReference type="RefSeq" id="WP_004376235.1">
    <property type="nucleotide sequence ID" value="NZ_AMXF01000226.1"/>
</dbReference>
<sequence>MNAPTRFPARATQRLRRGLNRLVRAPHARRARELGSVLACCMLLAMQTVHALGLPPQLAASEAGLREIGRGELRWLGFKLYDAALWARVPGAQAMDDEYVLSIRYARAVSSERLVELSLEEMRRLDLADEPTLARWAEALAAALPSVAAGDTLSGLHRPG</sequence>
<protein>
    <submittedName>
        <fullName evidence="1">Uncharacterized protein</fullName>
    </submittedName>
</protein>
<dbReference type="Proteomes" id="UP000013047">
    <property type="component" value="Unassembled WGS sequence"/>
</dbReference>
<comment type="caution">
    <text evidence="1">The sequence shown here is derived from an EMBL/GenBank/DDBJ whole genome shotgun (WGS) entry which is preliminary data.</text>
</comment>